<protein>
    <submittedName>
        <fullName evidence="1">Uncharacterized protein</fullName>
    </submittedName>
</protein>
<dbReference type="EMBL" id="JAGYWB010000013">
    <property type="protein sequence ID" value="KAI0499563.1"/>
    <property type="molecule type" value="Genomic_DNA"/>
</dbReference>
<dbReference type="AlphaFoldDB" id="A0A8T3ASY3"/>
<accession>A0A8T3ASY3</accession>
<keyword evidence="2" id="KW-1185">Reference proteome</keyword>
<organism evidence="1 2">
    <name type="scientific">Dendrobium nobile</name>
    <name type="common">Orchid</name>
    <dbReference type="NCBI Taxonomy" id="94219"/>
    <lineage>
        <taxon>Eukaryota</taxon>
        <taxon>Viridiplantae</taxon>
        <taxon>Streptophyta</taxon>
        <taxon>Embryophyta</taxon>
        <taxon>Tracheophyta</taxon>
        <taxon>Spermatophyta</taxon>
        <taxon>Magnoliopsida</taxon>
        <taxon>Liliopsida</taxon>
        <taxon>Asparagales</taxon>
        <taxon>Orchidaceae</taxon>
        <taxon>Epidendroideae</taxon>
        <taxon>Malaxideae</taxon>
        <taxon>Dendrobiinae</taxon>
        <taxon>Dendrobium</taxon>
    </lineage>
</organism>
<dbReference type="Proteomes" id="UP000829196">
    <property type="component" value="Unassembled WGS sequence"/>
</dbReference>
<evidence type="ECO:0000313" key="2">
    <source>
        <dbReference type="Proteomes" id="UP000829196"/>
    </source>
</evidence>
<name>A0A8T3ASY3_DENNO</name>
<sequence>MCSFYLKILTNTVCIDPFFTCICTVIIGEEASLASISKFDLLHAKLKKN</sequence>
<gene>
    <name evidence="1" type="ORF">KFK09_017769</name>
</gene>
<reference evidence="1" key="1">
    <citation type="journal article" date="2022" name="Front. Genet.">
        <title>Chromosome-Scale Assembly of the Dendrobium nobile Genome Provides Insights Into the Molecular Mechanism of the Biosynthesis of the Medicinal Active Ingredient of Dendrobium.</title>
        <authorList>
            <person name="Xu Q."/>
            <person name="Niu S.-C."/>
            <person name="Li K.-L."/>
            <person name="Zheng P.-J."/>
            <person name="Zhang X.-J."/>
            <person name="Jia Y."/>
            <person name="Liu Y."/>
            <person name="Niu Y.-X."/>
            <person name="Yu L.-H."/>
            <person name="Chen D.-F."/>
            <person name="Zhang G.-Q."/>
        </authorList>
    </citation>
    <scope>NUCLEOTIDE SEQUENCE</scope>
    <source>
        <tissue evidence="1">Leaf</tissue>
    </source>
</reference>
<comment type="caution">
    <text evidence="1">The sequence shown here is derived from an EMBL/GenBank/DDBJ whole genome shotgun (WGS) entry which is preliminary data.</text>
</comment>
<proteinExistence type="predicted"/>
<evidence type="ECO:0000313" key="1">
    <source>
        <dbReference type="EMBL" id="KAI0499563.1"/>
    </source>
</evidence>